<dbReference type="AlphaFoldDB" id="A0A175VM69"/>
<evidence type="ECO:0000256" key="1">
    <source>
        <dbReference type="SAM" id="Phobius"/>
    </source>
</evidence>
<reference evidence="2 3" key="1">
    <citation type="submission" date="2016-02" db="EMBL/GenBank/DDBJ databases">
        <title>Draft genome sequence of Aeromonas trota strain 1999lcr isolated from cerebrospinal fluid (CSF).</title>
        <authorList>
            <person name="Dallagassa C.B."/>
            <person name="Prediger K.C."/>
            <person name="Weiss V.A."/>
            <person name="Assis F.E."/>
            <person name="Baura V."/>
            <person name="Cruz L.M."/>
            <person name="Souza E.M."/>
            <person name="Pedrosa F.O."/>
            <person name="Fadel-Picheth C.M."/>
        </authorList>
    </citation>
    <scope>NUCLEOTIDE SEQUENCE [LARGE SCALE GENOMIC DNA]</scope>
    <source>
        <strain evidence="2 3">1999lcr</strain>
    </source>
</reference>
<keyword evidence="1" id="KW-0812">Transmembrane</keyword>
<protein>
    <submittedName>
        <fullName evidence="2">Uncharacterized protein</fullName>
    </submittedName>
</protein>
<name>A0A175VM69_AEREN</name>
<sequence length="290" mass="32503">MDSSHKIPVEKVTKPIQLLAAWLTGLILIDAAFLTAANALSEPVWAKGLLIAAAIINVPLFLASIFLLQTKFRPEMQEDLFYSKYLESKTGMLRQPVSSNQLTKLKEELYSANTETLKLVSSIQQEIKGLTFEIKDGKAKALFLPSNDDLERKIKEAEDVSSWNQCEIRLNSLMKAKEQFKKCLIENNIPIHGVFGNNDLDFNDPPEVVIGPGFSKEHLRKFLNAISTQAVSTVAFAYPEDGAEGEETYHKEILIGAYNSHNYGLSLERAVELINIPDMDVDIFYSALMY</sequence>
<dbReference type="RefSeq" id="WP_156476426.1">
    <property type="nucleotide sequence ID" value="NZ_JMGO02000002.1"/>
</dbReference>
<keyword evidence="1" id="KW-0472">Membrane</keyword>
<keyword evidence="1" id="KW-1133">Transmembrane helix</keyword>
<evidence type="ECO:0000313" key="2">
    <source>
        <dbReference type="EMBL" id="KXU81549.1"/>
    </source>
</evidence>
<dbReference type="EMBL" id="JMGO02000002">
    <property type="protein sequence ID" value="KXU81549.1"/>
    <property type="molecule type" value="Genomic_DNA"/>
</dbReference>
<comment type="caution">
    <text evidence="2">The sequence shown here is derived from an EMBL/GenBank/DDBJ whole genome shotgun (WGS) entry which is preliminary data.</text>
</comment>
<evidence type="ECO:0000313" key="3">
    <source>
        <dbReference type="Proteomes" id="UP000078435"/>
    </source>
</evidence>
<organism evidence="2 3">
    <name type="scientific">Aeromonas enteropelogenes</name>
    <name type="common">Aeromonas trota</name>
    <dbReference type="NCBI Taxonomy" id="29489"/>
    <lineage>
        <taxon>Bacteria</taxon>
        <taxon>Pseudomonadati</taxon>
        <taxon>Pseudomonadota</taxon>
        <taxon>Gammaproteobacteria</taxon>
        <taxon>Aeromonadales</taxon>
        <taxon>Aeromonadaceae</taxon>
        <taxon>Aeromonas</taxon>
    </lineage>
</organism>
<feature type="transmembrane region" description="Helical" evidence="1">
    <location>
        <begin position="49"/>
        <end position="68"/>
    </location>
</feature>
<dbReference type="Proteomes" id="UP000078435">
    <property type="component" value="Unassembled WGS sequence"/>
</dbReference>
<gene>
    <name evidence="2" type="ORF">LCR_07565</name>
</gene>
<proteinExistence type="predicted"/>
<accession>A0A175VM69</accession>
<dbReference type="OrthoDB" id="6398037at2"/>